<dbReference type="SMART" id="SM01012">
    <property type="entry name" value="ANTAR"/>
    <property type="match status" value="1"/>
</dbReference>
<dbReference type="PROSITE" id="PS50921">
    <property type="entry name" value="ANTAR"/>
    <property type="match status" value="1"/>
</dbReference>
<dbReference type="InterPro" id="IPR005561">
    <property type="entry name" value="ANTAR"/>
</dbReference>
<keyword evidence="10" id="KW-1185">Reference proteome</keyword>
<comment type="catalytic activity">
    <reaction evidence="1">
        <text>ATP + protein L-histidine = ADP + protein N-phospho-L-histidine.</text>
        <dbReference type="EC" id="2.7.13.3"/>
    </reaction>
</comment>
<name>A0A1H2B6T1_9MICC</name>
<dbReference type="Gene3D" id="1.10.10.10">
    <property type="entry name" value="Winged helix-like DNA-binding domain superfamily/Winged helix DNA-binding domain"/>
    <property type="match status" value="1"/>
</dbReference>
<dbReference type="Proteomes" id="UP000198751">
    <property type="component" value="Chromosome I"/>
</dbReference>
<evidence type="ECO:0000256" key="6">
    <source>
        <dbReference type="SAM" id="MobiDB-lite"/>
    </source>
</evidence>
<evidence type="ECO:0000256" key="2">
    <source>
        <dbReference type="ARBA" id="ARBA00012438"/>
    </source>
</evidence>
<dbReference type="InterPro" id="IPR013655">
    <property type="entry name" value="PAS_fold_3"/>
</dbReference>
<evidence type="ECO:0000313" key="10">
    <source>
        <dbReference type="Proteomes" id="UP000198751"/>
    </source>
</evidence>
<dbReference type="InterPro" id="IPR035965">
    <property type="entry name" value="PAS-like_dom_sf"/>
</dbReference>
<proteinExistence type="predicted"/>
<evidence type="ECO:0000259" key="8">
    <source>
        <dbReference type="PROSITE" id="PS50921"/>
    </source>
</evidence>
<dbReference type="RefSeq" id="WP_091722660.1">
    <property type="nucleotide sequence ID" value="NZ_LT629779.1"/>
</dbReference>
<dbReference type="EC" id="2.7.13.3" evidence="2"/>
<gene>
    <name evidence="9" type="ORF">SAMN04489743_3470</name>
</gene>
<organism evidence="9 10">
    <name type="scientific">Pseudarthrobacter equi</name>
    <dbReference type="NCBI Taxonomy" id="728066"/>
    <lineage>
        <taxon>Bacteria</taxon>
        <taxon>Bacillati</taxon>
        <taxon>Actinomycetota</taxon>
        <taxon>Actinomycetes</taxon>
        <taxon>Micrococcales</taxon>
        <taxon>Micrococcaceae</taxon>
        <taxon>Pseudarthrobacter</taxon>
    </lineage>
</organism>
<sequence length="274" mass="29367">MKDVRGPYTYSSALGDDDCVAGTYTAEVDGWKLSWSDGMYQLHGYRRGDVVPTLELLFAHKHPEDRPRCEAIVAQVAETGGYFCMYHRIIDSRGKTKRVLSSGEGIIGPDGKVTVIEGVMVDLTSTLQRETEQTARDAVAGATSTRTVIDQARGILMGLLGIGSDEAFQLLVATSSYRNVKLVAVAAELVQLANSEDAREYLVRAVRAIADRAPAVSGDRSKSREHQAARDHRAAPERRTAAGPSAVAAGRSAVPGPSPRPPTGRPAPGRRPTA</sequence>
<dbReference type="EMBL" id="LT629779">
    <property type="protein sequence ID" value="SDT53898.1"/>
    <property type="molecule type" value="Genomic_DNA"/>
</dbReference>
<dbReference type="GO" id="GO:0004673">
    <property type="term" value="F:protein histidine kinase activity"/>
    <property type="evidence" value="ECO:0007669"/>
    <property type="project" value="UniProtKB-EC"/>
</dbReference>
<evidence type="ECO:0000256" key="3">
    <source>
        <dbReference type="ARBA" id="ARBA00022553"/>
    </source>
</evidence>
<dbReference type="GO" id="GO:0003723">
    <property type="term" value="F:RNA binding"/>
    <property type="evidence" value="ECO:0007669"/>
    <property type="project" value="InterPro"/>
</dbReference>
<dbReference type="InterPro" id="IPR000014">
    <property type="entry name" value="PAS"/>
</dbReference>
<evidence type="ECO:0000256" key="1">
    <source>
        <dbReference type="ARBA" id="ARBA00000085"/>
    </source>
</evidence>
<dbReference type="Gene3D" id="3.30.450.20">
    <property type="entry name" value="PAS domain"/>
    <property type="match status" value="1"/>
</dbReference>
<evidence type="ECO:0000313" key="9">
    <source>
        <dbReference type="EMBL" id="SDT53898.1"/>
    </source>
</evidence>
<feature type="domain" description="ANTAR" evidence="8">
    <location>
        <begin position="129"/>
        <end position="190"/>
    </location>
</feature>
<dbReference type="Pfam" id="PF03861">
    <property type="entry name" value="ANTAR"/>
    <property type="match status" value="1"/>
</dbReference>
<dbReference type="CDD" id="cd00130">
    <property type="entry name" value="PAS"/>
    <property type="match status" value="1"/>
</dbReference>
<feature type="domain" description="PAS" evidence="7">
    <location>
        <begin position="24"/>
        <end position="80"/>
    </location>
</feature>
<dbReference type="PANTHER" id="PTHR43304">
    <property type="entry name" value="PHYTOCHROME-LIKE PROTEIN CPH1"/>
    <property type="match status" value="1"/>
</dbReference>
<protein>
    <recommendedName>
        <fullName evidence="2">histidine kinase</fullName>
        <ecNumber evidence="2">2.7.13.3</ecNumber>
    </recommendedName>
</protein>
<feature type="compositionally biased region" description="Pro residues" evidence="6">
    <location>
        <begin position="256"/>
        <end position="265"/>
    </location>
</feature>
<dbReference type="AlphaFoldDB" id="A0A1H2B6T1"/>
<keyword evidence="4" id="KW-0808">Transferase</keyword>
<dbReference type="SUPFAM" id="SSF55785">
    <property type="entry name" value="PYP-like sensor domain (PAS domain)"/>
    <property type="match status" value="1"/>
</dbReference>
<feature type="compositionally biased region" description="Basic and acidic residues" evidence="6">
    <location>
        <begin position="219"/>
        <end position="240"/>
    </location>
</feature>
<evidence type="ECO:0000259" key="7">
    <source>
        <dbReference type="PROSITE" id="PS50112"/>
    </source>
</evidence>
<keyword evidence="5" id="KW-0418">Kinase</keyword>
<feature type="region of interest" description="Disordered" evidence="6">
    <location>
        <begin position="214"/>
        <end position="274"/>
    </location>
</feature>
<accession>A0A1H2B6T1</accession>
<evidence type="ECO:0000256" key="5">
    <source>
        <dbReference type="ARBA" id="ARBA00022777"/>
    </source>
</evidence>
<dbReference type="InterPro" id="IPR052162">
    <property type="entry name" value="Sensor_kinase/Photoreceptor"/>
</dbReference>
<reference evidence="10" key="1">
    <citation type="submission" date="2016-10" db="EMBL/GenBank/DDBJ databases">
        <authorList>
            <person name="Varghese N."/>
            <person name="Submissions S."/>
        </authorList>
    </citation>
    <scope>NUCLEOTIDE SEQUENCE [LARGE SCALE GENOMIC DNA]</scope>
    <source>
        <strain evidence="10">IMMIB L-1606</strain>
    </source>
</reference>
<dbReference type="PROSITE" id="PS50112">
    <property type="entry name" value="PAS"/>
    <property type="match status" value="1"/>
</dbReference>
<keyword evidence="3" id="KW-0597">Phosphoprotein</keyword>
<dbReference type="Pfam" id="PF08447">
    <property type="entry name" value="PAS_3"/>
    <property type="match status" value="1"/>
</dbReference>
<dbReference type="OrthoDB" id="3787288at2"/>
<evidence type="ECO:0000256" key="4">
    <source>
        <dbReference type="ARBA" id="ARBA00022679"/>
    </source>
</evidence>
<dbReference type="PANTHER" id="PTHR43304:SF1">
    <property type="entry name" value="PAC DOMAIN-CONTAINING PROTEIN"/>
    <property type="match status" value="1"/>
</dbReference>
<dbReference type="InterPro" id="IPR036388">
    <property type="entry name" value="WH-like_DNA-bd_sf"/>
</dbReference>